<keyword evidence="2" id="KW-1185">Reference proteome</keyword>
<comment type="caution">
    <text evidence="1">The sequence shown here is derived from an EMBL/GenBank/DDBJ whole genome shotgun (WGS) entry which is preliminary data.</text>
</comment>
<evidence type="ECO:0000313" key="1">
    <source>
        <dbReference type="EMBL" id="KRZ16271.1"/>
    </source>
</evidence>
<proteinExistence type="predicted"/>
<protein>
    <submittedName>
        <fullName evidence="1">Uncharacterized protein</fullName>
    </submittedName>
</protein>
<reference evidence="1 2" key="1">
    <citation type="submission" date="2015-01" db="EMBL/GenBank/DDBJ databases">
        <title>Evolution of Trichinella species and genotypes.</title>
        <authorList>
            <person name="Korhonen P.K."/>
            <person name="Edoardo P."/>
            <person name="Giuseppe L.R."/>
            <person name="Gasser R.B."/>
        </authorList>
    </citation>
    <scope>NUCLEOTIDE SEQUENCE [LARGE SCALE GENOMIC DNA]</scope>
    <source>
        <strain evidence="1">ISS1029</strain>
    </source>
</reference>
<evidence type="ECO:0000313" key="2">
    <source>
        <dbReference type="Proteomes" id="UP000055024"/>
    </source>
</evidence>
<accession>A0A0V1I0K5</accession>
<dbReference type="EMBL" id="JYDP01000012">
    <property type="protein sequence ID" value="KRZ16271.1"/>
    <property type="molecule type" value="Genomic_DNA"/>
</dbReference>
<organism evidence="1 2">
    <name type="scientific">Trichinella zimbabwensis</name>
    <dbReference type="NCBI Taxonomy" id="268475"/>
    <lineage>
        <taxon>Eukaryota</taxon>
        <taxon>Metazoa</taxon>
        <taxon>Ecdysozoa</taxon>
        <taxon>Nematoda</taxon>
        <taxon>Enoplea</taxon>
        <taxon>Dorylaimia</taxon>
        <taxon>Trichinellida</taxon>
        <taxon>Trichinellidae</taxon>
        <taxon>Trichinella</taxon>
    </lineage>
</organism>
<dbReference type="AlphaFoldDB" id="A0A0V1I0K5"/>
<gene>
    <name evidence="1" type="ORF">T11_10095</name>
</gene>
<sequence length="103" mass="11648">MVIEDVFLFHYCLFLRVNLSSESKSKIPTHTEAKVRKAKCTDRRKRQCKYKTTPSELSFKAHSCPVVKGMHCVSACESSLSKALHYSDPNSSSSRARCLFTVS</sequence>
<dbReference type="Proteomes" id="UP000055024">
    <property type="component" value="Unassembled WGS sequence"/>
</dbReference>
<name>A0A0V1I0K5_9BILA</name>